<sequence length="275" mass="28304">MTAIVNTAQSEAWNGYEGEHWAGNADRYDAVNSGINEPLLTAAGIAAGDRVLDIGCGNGQLTREAGRRAASATGVDLSGPMLARARSLAEAEGVHNVSFHQGDAQVFEFAPGSFDVAVSRFGIMFFADPVAAFTNIARALGPGGRLAIAVPAMSDSDVSAVFAAAATHLPGFEVGHGFNAFADPAATADLLGAAGFADVANELVVTDSVWGADVDDATEFVVGWGPVRYHRMRNDFATDAEVRTAVAAALAPFAGDGPIRLRSASRLVTATVALP</sequence>
<keyword evidence="5" id="KW-1185">Reference proteome</keyword>
<comment type="caution">
    <text evidence="4">The sequence shown here is derived from an EMBL/GenBank/DDBJ whole genome shotgun (WGS) entry which is preliminary data.</text>
</comment>
<evidence type="ECO:0000313" key="5">
    <source>
        <dbReference type="Proteomes" id="UP000238356"/>
    </source>
</evidence>
<evidence type="ECO:0000256" key="2">
    <source>
        <dbReference type="ARBA" id="ARBA00022679"/>
    </source>
</evidence>
<dbReference type="InterPro" id="IPR029063">
    <property type="entry name" value="SAM-dependent_MTases_sf"/>
</dbReference>
<accession>A0A2S6A820</accession>
<gene>
    <name evidence="4" type="ORF">C5F51_11660</name>
</gene>
<evidence type="ECO:0000259" key="3">
    <source>
        <dbReference type="Pfam" id="PF13649"/>
    </source>
</evidence>
<dbReference type="GO" id="GO:0032259">
    <property type="term" value="P:methylation"/>
    <property type="evidence" value="ECO:0007669"/>
    <property type="project" value="UniProtKB-KW"/>
</dbReference>
<protein>
    <submittedName>
        <fullName evidence="4">SAM-dependent methyltransferase</fullName>
    </submittedName>
</protein>
<dbReference type="InterPro" id="IPR041698">
    <property type="entry name" value="Methyltransf_25"/>
</dbReference>
<reference evidence="4 5" key="1">
    <citation type="submission" date="2018-02" db="EMBL/GenBank/DDBJ databases">
        <title>8 Nocardia nova and 1 Nocardia cyriacigeorgica strain used for evolution to TMP-SMX.</title>
        <authorList>
            <person name="Mehta H."/>
            <person name="Weng J."/>
            <person name="Shamoo Y."/>
        </authorList>
    </citation>
    <scope>NUCLEOTIDE SEQUENCE [LARGE SCALE GENOMIC DNA]</scope>
    <source>
        <strain evidence="4 5">BAA2227</strain>
    </source>
</reference>
<dbReference type="AlphaFoldDB" id="A0A2S6A820"/>
<dbReference type="GO" id="GO:0008168">
    <property type="term" value="F:methyltransferase activity"/>
    <property type="evidence" value="ECO:0007669"/>
    <property type="project" value="UniProtKB-KW"/>
</dbReference>
<dbReference type="Pfam" id="PF13649">
    <property type="entry name" value="Methyltransf_25"/>
    <property type="match status" value="1"/>
</dbReference>
<dbReference type="EMBL" id="PSZD01000006">
    <property type="protein sequence ID" value="PPJ29125.1"/>
    <property type="molecule type" value="Genomic_DNA"/>
</dbReference>
<evidence type="ECO:0000313" key="4">
    <source>
        <dbReference type="EMBL" id="PPJ29125.1"/>
    </source>
</evidence>
<name>A0A2S6A820_9NOCA</name>
<dbReference type="SUPFAM" id="SSF53335">
    <property type="entry name" value="S-adenosyl-L-methionine-dependent methyltransferases"/>
    <property type="match status" value="1"/>
</dbReference>
<dbReference type="PANTHER" id="PTHR43861">
    <property type="entry name" value="TRANS-ACONITATE 2-METHYLTRANSFERASE-RELATED"/>
    <property type="match status" value="1"/>
</dbReference>
<dbReference type="Gene3D" id="3.40.50.150">
    <property type="entry name" value="Vaccinia Virus protein VP39"/>
    <property type="match status" value="1"/>
</dbReference>
<dbReference type="PANTHER" id="PTHR43861:SF1">
    <property type="entry name" value="TRANS-ACONITATE 2-METHYLTRANSFERASE"/>
    <property type="match status" value="1"/>
</dbReference>
<evidence type="ECO:0000256" key="1">
    <source>
        <dbReference type="ARBA" id="ARBA00022603"/>
    </source>
</evidence>
<dbReference type="CDD" id="cd02440">
    <property type="entry name" value="AdoMet_MTases"/>
    <property type="match status" value="1"/>
</dbReference>
<keyword evidence="2 4" id="KW-0808">Transferase</keyword>
<proteinExistence type="predicted"/>
<organism evidence="4 5">
    <name type="scientific">Nocardia nova</name>
    <dbReference type="NCBI Taxonomy" id="37330"/>
    <lineage>
        <taxon>Bacteria</taxon>
        <taxon>Bacillati</taxon>
        <taxon>Actinomycetota</taxon>
        <taxon>Actinomycetes</taxon>
        <taxon>Mycobacteriales</taxon>
        <taxon>Nocardiaceae</taxon>
        <taxon>Nocardia</taxon>
    </lineage>
</organism>
<dbReference type="RefSeq" id="WP_104363105.1">
    <property type="nucleotide sequence ID" value="NZ_PSZD01000006.1"/>
</dbReference>
<keyword evidence="1 4" id="KW-0489">Methyltransferase</keyword>
<feature type="domain" description="Methyltransferase" evidence="3">
    <location>
        <begin position="51"/>
        <end position="144"/>
    </location>
</feature>
<dbReference type="Proteomes" id="UP000238356">
    <property type="component" value="Unassembled WGS sequence"/>
</dbReference>